<name>A0A6A6IXN9_9PLEO</name>
<dbReference type="AlphaFoldDB" id="A0A6A6IXN9"/>
<evidence type="ECO:0000313" key="1">
    <source>
        <dbReference type="EMBL" id="KAF2254787.1"/>
    </source>
</evidence>
<dbReference type="Proteomes" id="UP000800094">
    <property type="component" value="Unassembled WGS sequence"/>
</dbReference>
<evidence type="ECO:0000313" key="2">
    <source>
        <dbReference type="Proteomes" id="UP000800094"/>
    </source>
</evidence>
<protein>
    <submittedName>
        <fullName evidence="1">Uncharacterized protein</fullName>
    </submittedName>
</protein>
<accession>A0A6A6IXN9</accession>
<dbReference type="RefSeq" id="XP_033689791.1">
    <property type="nucleotide sequence ID" value="XM_033832704.1"/>
</dbReference>
<organism evidence="1 2">
    <name type="scientific">Trematosphaeria pertusa</name>
    <dbReference type="NCBI Taxonomy" id="390896"/>
    <lineage>
        <taxon>Eukaryota</taxon>
        <taxon>Fungi</taxon>
        <taxon>Dikarya</taxon>
        <taxon>Ascomycota</taxon>
        <taxon>Pezizomycotina</taxon>
        <taxon>Dothideomycetes</taxon>
        <taxon>Pleosporomycetidae</taxon>
        <taxon>Pleosporales</taxon>
        <taxon>Massarineae</taxon>
        <taxon>Trematosphaeriaceae</taxon>
        <taxon>Trematosphaeria</taxon>
    </lineage>
</organism>
<sequence>MLGSALRLIKRAKTIVYLLATKVANTARTPTSSDDARITLNECKLAAFREIDRRRVGESSVEKQKSLLETIASHPMCSFYYPEDYDSDFDNWFGEDSDEDPPMDED</sequence>
<proteinExistence type="predicted"/>
<gene>
    <name evidence="1" type="ORF">BU26DRAFT_559443</name>
</gene>
<dbReference type="EMBL" id="ML987190">
    <property type="protein sequence ID" value="KAF2254787.1"/>
    <property type="molecule type" value="Genomic_DNA"/>
</dbReference>
<dbReference type="GeneID" id="54586034"/>
<reference evidence="1" key="1">
    <citation type="journal article" date="2020" name="Stud. Mycol.">
        <title>101 Dothideomycetes genomes: a test case for predicting lifestyles and emergence of pathogens.</title>
        <authorList>
            <person name="Haridas S."/>
            <person name="Albert R."/>
            <person name="Binder M."/>
            <person name="Bloem J."/>
            <person name="Labutti K."/>
            <person name="Salamov A."/>
            <person name="Andreopoulos B."/>
            <person name="Baker S."/>
            <person name="Barry K."/>
            <person name="Bills G."/>
            <person name="Bluhm B."/>
            <person name="Cannon C."/>
            <person name="Castanera R."/>
            <person name="Culley D."/>
            <person name="Daum C."/>
            <person name="Ezra D."/>
            <person name="Gonzalez J."/>
            <person name="Henrissat B."/>
            <person name="Kuo A."/>
            <person name="Liang C."/>
            <person name="Lipzen A."/>
            <person name="Lutzoni F."/>
            <person name="Magnuson J."/>
            <person name="Mondo S."/>
            <person name="Nolan M."/>
            <person name="Ohm R."/>
            <person name="Pangilinan J."/>
            <person name="Park H.-J."/>
            <person name="Ramirez L."/>
            <person name="Alfaro M."/>
            <person name="Sun H."/>
            <person name="Tritt A."/>
            <person name="Yoshinaga Y."/>
            <person name="Zwiers L.-H."/>
            <person name="Turgeon B."/>
            <person name="Goodwin S."/>
            <person name="Spatafora J."/>
            <person name="Crous P."/>
            <person name="Grigoriev I."/>
        </authorList>
    </citation>
    <scope>NUCLEOTIDE SEQUENCE</scope>
    <source>
        <strain evidence="1">CBS 122368</strain>
    </source>
</reference>
<keyword evidence="2" id="KW-1185">Reference proteome</keyword>